<gene>
    <name evidence="1" type="ORF">NX720_15320</name>
</gene>
<proteinExistence type="predicted"/>
<name>A0ABY6GP11_9GAMM</name>
<accession>A0ABY6GP11</accession>
<dbReference type="RefSeq" id="WP_262595671.1">
    <property type="nucleotide sequence ID" value="NZ_CP103300.1"/>
</dbReference>
<evidence type="ECO:0000313" key="2">
    <source>
        <dbReference type="Proteomes" id="UP001163255"/>
    </source>
</evidence>
<dbReference type="Proteomes" id="UP001163255">
    <property type="component" value="Chromosome"/>
</dbReference>
<dbReference type="EMBL" id="CP103300">
    <property type="protein sequence ID" value="UYM14267.1"/>
    <property type="molecule type" value="Genomic_DNA"/>
</dbReference>
<sequence>MIPMTITAGVTLAFDLNFTAYPADRWTMTLYLRGASAIDVTATADGNRHRFNVSATQTAKWTTGVYRYEVRATSNDGEVALVDAGRGLEINPDLTAISEPSDARGHALKVLEAIEAVIEGRARKDQSKYKINNRELERTPIPDLLALRREYRAEVWREKRKAQGKSPFQHIRVRFN</sequence>
<reference evidence="1" key="1">
    <citation type="submission" date="2022-10" db="EMBL/GenBank/DDBJ databases">
        <title>Completed Genome Sequence of two octocoral isolated bacterium, Endozoicomonas euniceicola EF212T and Endozoicomonas gorgoniicola PS125T.</title>
        <authorList>
            <person name="Chiou Y.-J."/>
            <person name="Chen Y.-H."/>
        </authorList>
    </citation>
    <scope>NUCLEOTIDE SEQUENCE</scope>
    <source>
        <strain evidence="1">EF212</strain>
    </source>
</reference>
<organism evidence="1 2">
    <name type="scientific">Endozoicomonas euniceicola</name>
    <dbReference type="NCBI Taxonomy" id="1234143"/>
    <lineage>
        <taxon>Bacteria</taxon>
        <taxon>Pseudomonadati</taxon>
        <taxon>Pseudomonadota</taxon>
        <taxon>Gammaproteobacteria</taxon>
        <taxon>Oceanospirillales</taxon>
        <taxon>Endozoicomonadaceae</taxon>
        <taxon>Endozoicomonas</taxon>
    </lineage>
</organism>
<keyword evidence="2" id="KW-1185">Reference proteome</keyword>
<evidence type="ECO:0000313" key="1">
    <source>
        <dbReference type="EMBL" id="UYM14267.1"/>
    </source>
</evidence>
<protein>
    <submittedName>
        <fullName evidence="1">Uncharacterized protein</fullName>
    </submittedName>
</protein>